<evidence type="ECO:0000313" key="1">
    <source>
        <dbReference type="EMBL" id="GGC19520.1"/>
    </source>
</evidence>
<protein>
    <submittedName>
        <fullName evidence="1">Antitoxin HicB</fullName>
    </submittedName>
</protein>
<dbReference type="InterPro" id="IPR010985">
    <property type="entry name" value="Ribbon_hlx_hlx"/>
</dbReference>
<dbReference type="InterPro" id="IPR035069">
    <property type="entry name" value="TTHA1013/TTHA0281-like"/>
</dbReference>
<name>A0ABQ1LAN6_9RHOB</name>
<dbReference type="Proteomes" id="UP000645462">
    <property type="component" value="Unassembled WGS sequence"/>
</dbReference>
<dbReference type="Pfam" id="PF05534">
    <property type="entry name" value="HicB"/>
    <property type="match status" value="1"/>
</dbReference>
<reference evidence="2" key="1">
    <citation type="journal article" date="2019" name="Int. J. Syst. Evol. Microbiol.">
        <title>The Global Catalogue of Microorganisms (GCM) 10K type strain sequencing project: providing services to taxonomists for standard genome sequencing and annotation.</title>
        <authorList>
            <consortium name="The Broad Institute Genomics Platform"/>
            <consortium name="The Broad Institute Genome Sequencing Center for Infectious Disease"/>
            <person name="Wu L."/>
            <person name="Ma J."/>
        </authorList>
    </citation>
    <scope>NUCLEOTIDE SEQUENCE [LARGE SCALE GENOMIC DNA]</scope>
    <source>
        <strain evidence="2">CGMCC 1.12478</strain>
    </source>
</reference>
<accession>A0ABQ1LAN6</accession>
<dbReference type="RefSeq" id="WP_188483893.1">
    <property type="nucleotide sequence ID" value="NZ_BMFC01000016.1"/>
</dbReference>
<organism evidence="1 2">
    <name type="scientific">Marivita lacus</name>
    <dbReference type="NCBI Taxonomy" id="1323742"/>
    <lineage>
        <taxon>Bacteria</taxon>
        <taxon>Pseudomonadati</taxon>
        <taxon>Pseudomonadota</taxon>
        <taxon>Alphaproteobacteria</taxon>
        <taxon>Rhodobacterales</taxon>
        <taxon>Roseobacteraceae</taxon>
        <taxon>Marivita</taxon>
    </lineage>
</organism>
<sequence>MTNSMTYKGYAARIVYDDDDKLFVGHIAGITDRIGFHADTVEDLRNAFHEAVDDYLETCRKIGKDPQKAYSGKMMFRVSPEVHRKAVLAAELEGKSLNQWAEDVLSRATG</sequence>
<comment type="caution">
    <text evidence="1">The sequence shown here is derived from an EMBL/GenBank/DDBJ whole genome shotgun (WGS) entry which is preliminary data.</text>
</comment>
<proteinExistence type="predicted"/>
<dbReference type="EMBL" id="BMFC01000016">
    <property type="protein sequence ID" value="GGC19520.1"/>
    <property type="molecule type" value="Genomic_DNA"/>
</dbReference>
<dbReference type="InterPro" id="IPR008651">
    <property type="entry name" value="Uncharacterised_HicB"/>
</dbReference>
<keyword evidence="2" id="KW-1185">Reference proteome</keyword>
<dbReference type="SUPFAM" id="SSF143100">
    <property type="entry name" value="TTHA1013/TTHA0281-like"/>
    <property type="match status" value="1"/>
</dbReference>
<evidence type="ECO:0000313" key="2">
    <source>
        <dbReference type="Proteomes" id="UP000645462"/>
    </source>
</evidence>
<gene>
    <name evidence="1" type="ORF">GCM10011363_40280</name>
</gene>
<dbReference type="SUPFAM" id="SSF47598">
    <property type="entry name" value="Ribbon-helix-helix"/>
    <property type="match status" value="1"/>
</dbReference>